<feature type="coiled-coil region" evidence="1">
    <location>
        <begin position="12"/>
        <end position="39"/>
    </location>
</feature>
<gene>
    <name evidence="3" type="ORF">F4Y08_11450</name>
</gene>
<evidence type="ECO:0000256" key="1">
    <source>
        <dbReference type="SAM" id="Coils"/>
    </source>
</evidence>
<dbReference type="SUPFAM" id="SSF47413">
    <property type="entry name" value="lambda repressor-like DNA-binding domains"/>
    <property type="match status" value="1"/>
</dbReference>
<sequence>MGGKPVAREQTIILTRNEYEALLERNSELEDRLAALEADDGVRVPHEVALAIINGKRPIVAFRNHQGITLQELSKRTRLAVGYLSEIERGLKSGSVSAMARIASALGTTIDVLTRE</sequence>
<reference evidence="3" key="1">
    <citation type="submission" date="2019-09" db="EMBL/GenBank/DDBJ databases">
        <title>Characterisation of the sponge microbiome using genome-centric metagenomics.</title>
        <authorList>
            <person name="Engelberts J.P."/>
            <person name="Robbins S.J."/>
            <person name="De Goeij J.M."/>
            <person name="Aranda M."/>
            <person name="Bell S.C."/>
            <person name="Webster N.S."/>
        </authorList>
    </citation>
    <scope>NUCLEOTIDE SEQUENCE</scope>
    <source>
        <strain evidence="3">SB0662_bin_9</strain>
    </source>
</reference>
<dbReference type="Gene3D" id="1.10.260.40">
    <property type="entry name" value="lambda repressor-like DNA-binding domains"/>
    <property type="match status" value="1"/>
</dbReference>
<dbReference type="AlphaFoldDB" id="A0A6B1DT91"/>
<dbReference type="GO" id="GO:0003677">
    <property type="term" value="F:DNA binding"/>
    <property type="evidence" value="ECO:0007669"/>
    <property type="project" value="InterPro"/>
</dbReference>
<dbReference type="CDD" id="cd00093">
    <property type="entry name" value="HTH_XRE"/>
    <property type="match status" value="1"/>
</dbReference>
<dbReference type="PROSITE" id="PS50943">
    <property type="entry name" value="HTH_CROC1"/>
    <property type="match status" value="1"/>
</dbReference>
<evidence type="ECO:0000313" key="3">
    <source>
        <dbReference type="EMBL" id="MYD90929.1"/>
    </source>
</evidence>
<organism evidence="3">
    <name type="scientific">Caldilineaceae bacterium SB0662_bin_9</name>
    <dbReference type="NCBI Taxonomy" id="2605258"/>
    <lineage>
        <taxon>Bacteria</taxon>
        <taxon>Bacillati</taxon>
        <taxon>Chloroflexota</taxon>
        <taxon>Caldilineae</taxon>
        <taxon>Caldilineales</taxon>
        <taxon>Caldilineaceae</taxon>
    </lineage>
</organism>
<proteinExistence type="predicted"/>
<dbReference type="InterPro" id="IPR010982">
    <property type="entry name" value="Lambda_DNA-bd_dom_sf"/>
</dbReference>
<dbReference type="SMART" id="SM00530">
    <property type="entry name" value="HTH_XRE"/>
    <property type="match status" value="1"/>
</dbReference>
<comment type="caution">
    <text evidence="3">The sequence shown here is derived from an EMBL/GenBank/DDBJ whole genome shotgun (WGS) entry which is preliminary data.</text>
</comment>
<evidence type="ECO:0000259" key="2">
    <source>
        <dbReference type="PROSITE" id="PS50943"/>
    </source>
</evidence>
<accession>A0A6B1DT91</accession>
<dbReference type="InterPro" id="IPR001387">
    <property type="entry name" value="Cro/C1-type_HTH"/>
</dbReference>
<protein>
    <submittedName>
        <fullName evidence="3">Helix-turn-helix transcriptional regulator</fullName>
    </submittedName>
</protein>
<keyword evidence="1" id="KW-0175">Coiled coil</keyword>
<dbReference type="Pfam" id="PF01381">
    <property type="entry name" value="HTH_3"/>
    <property type="match status" value="1"/>
</dbReference>
<dbReference type="EMBL" id="VXPY01000082">
    <property type="protein sequence ID" value="MYD90929.1"/>
    <property type="molecule type" value="Genomic_DNA"/>
</dbReference>
<feature type="domain" description="HTH cro/C1-type" evidence="2">
    <location>
        <begin position="59"/>
        <end position="113"/>
    </location>
</feature>
<name>A0A6B1DT91_9CHLR</name>